<dbReference type="GO" id="GO:0071011">
    <property type="term" value="C:precatalytic spliceosome"/>
    <property type="evidence" value="ECO:0007669"/>
    <property type="project" value="TreeGrafter"/>
</dbReference>
<evidence type="ECO:0000256" key="2">
    <source>
        <dbReference type="ARBA" id="ARBA00004123"/>
    </source>
</evidence>
<comment type="caution">
    <text evidence="10">The sequence shown here is derived from an EMBL/GenBank/DDBJ whole genome shotgun (WGS) entry which is preliminary data.</text>
</comment>
<evidence type="ECO:0000256" key="5">
    <source>
        <dbReference type="ARBA" id="ARBA00022664"/>
    </source>
</evidence>
<feature type="non-terminal residue" evidence="10">
    <location>
        <position position="304"/>
    </location>
</feature>
<dbReference type="OrthoDB" id="21368at2759"/>
<feature type="region of interest" description="Disordered" evidence="8">
    <location>
        <begin position="199"/>
        <end position="255"/>
    </location>
</feature>
<sequence>MWKSLLNYGNRKFSLGFTGSLTPSDLFISISILNEDLGAPCTLTGEPVCKRTYLSAGLNLWTGSQDRICKKITFKTSNGLPTINPATPPTFVIDSSHSTPSNSESNLLNSRRQIKKCLVHQAPTIDEKEDRGLPTEETRTDIVNETEENAEERPRGVVVTDLVLVPPVEEVGCSGISTLIVLITFSACRTSKHTVTTEKRALNSRTSERDRKDEKYDRERRINKSRSRSPRKDDVSKASGEPSNNVPDDMNLDDDPEQAMMKLMGLTGFGSTKGKKVQGNDFAAVSIKKQRQYRQYMNRRGGFN</sequence>
<evidence type="ECO:0000256" key="1">
    <source>
        <dbReference type="ARBA" id="ARBA00003632"/>
    </source>
</evidence>
<comment type="similarity">
    <text evidence="3">Belongs to the SNUT3 family.</text>
</comment>
<evidence type="ECO:0000256" key="4">
    <source>
        <dbReference type="ARBA" id="ARBA00011825"/>
    </source>
</evidence>
<dbReference type="AlphaFoldDB" id="A0A9N8VAF4"/>
<dbReference type="PANTHER" id="PTHR31077">
    <property type="entry name" value="U4/U6.U5 SMALL NUCLEAR RIBONUCLEOPROTEIN 27 KDA PROTEIN"/>
    <property type="match status" value="1"/>
</dbReference>
<evidence type="ECO:0000259" key="9">
    <source>
        <dbReference type="Pfam" id="PF08648"/>
    </source>
</evidence>
<evidence type="ECO:0000256" key="3">
    <source>
        <dbReference type="ARBA" id="ARBA00008218"/>
    </source>
</evidence>
<keyword evidence="11" id="KW-1185">Reference proteome</keyword>
<proteinExistence type="inferred from homology"/>
<evidence type="ECO:0000313" key="11">
    <source>
        <dbReference type="Proteomes" id="UP000789342"/>
    </source>
</evidence>
<organism evidence="10 11">
    <name type="scientific">Acaulospora morrowiae</name>
    <dbReference type="NCBI Taxonomy" id="94023"/>
    <lineage>
        <taxon>Eukaryota</taxon>
        <taxon>Fungi</taxon>
        <taxon>Fungi incertae sedis</taxon>
        <taxon>Mucoromycota</taxon>
        <taxon>Glomeromycotina</taxon>
        <taxon>Glomeromycetes</taxon>
        <taxon>Diversisporales</taxon>
        <taxon>Acaulosporaceae</taxon>
        <taxon>Acaulospora</taxon>
    </lineage>
</organism>
<keyword evidence="5" id="KW-0507">mRNA processing</keyword>
<dbReference type="Pfam" id="PF08648">
    <property type="entry name" value="SNRNP27"/>
    <property type="match status" value="1"/>
</dbReference>
<feature type="domain" description="U4/U6.U5 small nuclear ribonucleoprotein 27kDa protein" evidence="9">
    <location>
        <begin position="256"/>
        <end position="304"/>
    </location>
</feature>
<dbReference type="PANTHER" id="PTHR31077:SF1">
    <property type="entry name" value="U4_U6.U5 SMALL NUCLEAR RIBONUCLEOPROTEIN 27 KDA PROTEIN"/>
    <property type="match status" value="1"/>
</dbReference>
<evidence type="ECO:0000256" key="7">
    <source>
        <dbReference type="ARBA" id="ARBA00023242"/>
    </source>
</evidence>
<protein>
    <submittedName>
        <fullName evidence="10">6193_t:CDS:1</fullName>
    </submittedName>
</protein>
<accession>A0A9N8VAF4</accession>
<name>A0A9N8VAF4_9GLOM</name>
<dbReference type="GO" id="GO:0008380">
    <property type="term" value="P:RNA splicing"/>
    <property type="evidence" value="ECO:0007669"/>
    <property type="project" value="UniProtKB-KW"/>
</dbReference>
<feature type="compositionally biased region" description="Basic and acidic residues" evidence="8">
    <location>
        <begin position="199"/>
        <end position="222"/>
    </location>
</feature>
<gene>
    <name evidence="10" type="ORF">AMORRO_LOCUS468</name>
</gene>
<comment type="subcellular location">
    <subcellularLocation>
        <location evidence="2">Nucleus</location>
    </subcellularLocation>
</comment>
<comment type="function">
    <text evidence="1">May play a role in mRNA splicing.</text>
</comment>
<dbReference type="EMBL" id="CAJVPV010000119">
    <property type="protein sequence ID" value="CAG8443643.1"/>
    <property type="molecule type" value="Genomic_DNA"/>
</dbReference>
<dbReference type="Proteomes" id="UP000789342">
    <property type="component" value="Unassembled WGS sequence"/>
</dbReference>
<evidence type="ECO:0000313" key="10">
    <source>
        <dbReference type="EMBL" id="CAG8443643.1"/>
    </source>
</evidence>
<evidence type="ECO:0000256" key="6">
    <source>
        <dbReference type="ARBA" id="ARBA00023187"/>
    </source>
</evidence>
<keyword evidence="6" id="KW-0508">mRNA splicing</keyword>
<reference evidence="10" key="1">
    <citation type="submission" date="2021-06" db="EMBL/GenBank/DDBJ databases">
        <authorList>
            <person name="Kallberg Y."/>
            <person name="Tangrot J."/>
            <person name="Rosling A."/>
        </authorList>
    </citation>
    <scope>NUCLEOTIDE SEQUENCE</scope>
    <source>
        <strain evidence="10">CL551</strain>
    </source>
</reference>
<keyword evidence="7" id="KW-0539">Nucleus</keyword>
<feature type="compositionally biased region" description="Basic and acidic residues" evidence="8">
    <location>
        <begin position="127"/>
        <end position="142"/>
    </location>
</feature>
<comment type="subunit">
    <text evidence="4">Part of a tri-snRNP complex.</text>
</comment>
<feature type="region of interest" description="Disordered" evidence="8">
    <location>
        <begin position="127"/>
        <end position="153"/>
    </location>
</feature>
<dbReference type="GO" id="GO:0006397">
    <property type="term" value="P:mRNA processing"/>
    <property type="evidence" value="ECO:0007669"/>
    <property type="project" value="UniProtKB-KW"/>
</dbReference>
<dbReference type="InterPro" id="IPR013957">
    <property type="entry name" value="SNRNP27"/>
</dbReference>
<evidence type="ECO:0000256" key="8">
    <source>
        <dbReference type="SAM" id="MobiDB-lite"/>
    </source>
</evidence>